<feature type="region of interest" description="Disordered" evidence="8">
    <location>
        <begin position="1"/>
        <end position="43"/>
    </location>
</feature>
<evidence type="ECO:0000256" key="6">
    <source>
        <dbReference type="ARBA" id="ARBA00023242"/>
    </source>
</evidence>
<dbReference type="OrthoDB" id="5595141at2759"/>
<accession>A0A2T3BBZ5</accession>
<organism evidence="9 10">
    <name type="scientific">Amorphotheca resinae ATCC 22711</name>
    <dbReference type="NCBI Taxonomy" id="857342"/>
    <lineage>
        <taxon>Eukaryota</taxon>
        <taxon>Fungi</taxon>
        <taxon>Dikarya</taxon>
        <taxon>Ascomycota</taxon>
        <taxon>Pezizomycotina</taxon>
        <taxon>Leotiomycetes</taxon>
        <taxon>Helotiales</taxon>
        <taxon>Amorphothecaceae</taxon>
        <taxon>Amorphotheca</taxon>
    </lineage>
</organism>
<evidence type="ECO:0000256" key="5">
    <source>
        <dbReference type="ARBA" id="ARBA00023163"/>
    </source>
</evidence>
<feature type="compositionally biased region" description="Basic and acidic residues" evidence="8">
    <location>
        <begin position="223"/>
        <end position="237"/>
    </location>
</feature>
<dbReference type="GO" id="GO:0006325">
    <property type="term" value="P:chromatin organization"/>
    <property type="evidence" value="ECO:0007669"/>
    <property type="project" value="UniProtKB-KW"/>
</dbReference>
<dbReference type="GO" id="GO:0035267">
    <property type="term" value="C:NuA4 histone acetyltransferase complex"/>
    <property type="evidence" value="ECO:0007669"/>
    <property type="project" value="TreeGrafter"/>
</dbReference>
<keyword evidence="3" id="KW-0156">Chromatin regulator</keyword>
<evidence type="ECO:0000256" key="3">
    <source>
        <dbReference type="ARBA" id="ARBA00022853"/>
    </source>
</evidence>
<dbReference type="PANTHER" id="PTHR13581:SF5">
    <property type="entry name" value="MRG_MORF4L-BINDING PROTEIN"/>
    <property type="match status" value="1"/>
</dbReference>
<evidence type="ECO:0000256" key="8">
    <source>
        <dbReference type="SAM" id="MobiDB-lite"/>
    </source>
</evidence>
<evidence type="ECO:0000256" key="7">
    <source>
        <dbReference type="ARBA" id="ARBA00025178"/>
    </source>
</evidence>
<evidence type="ECO:0000256" key="1">
    <source>
        <dbReference type="ARBA" id="ARBA00004123"/>
    </source>
</evidence>
<dbReference type="GeneID" id="36569694"/>
<name>A0A2T3BBZ5_AMORE</name>
<sequence>MPPKKKTKAVARAASTPTADGDAVAIDTPAPPTEAPKETPKPACDILKNPWTDEQETSLFKGIVRWKPSGMHKHFRMIALSEYLRNHGYDPRVDKHTRIPCIWEKLRTLYNMDIIDARENSFEEEDSENQFVEFSLPEEDYGHTLFMRGKRNSSEAASSPPRLGRSPSPQPARKRKRGNTVTNTKTRASTVDDTDEPRTSPARSPPAKATRSGRSTNRSIGRAKAEPSSRQPSKDTTVDEDEGEEQTEEVDEDEEHEAEEEEENASPKTSKASSKAKAEPPTKAQNPPRKSRRKR</sequence>
<dbReference type="RefSeq" id="XP_024724452.1">
    <property type="nucleotide sequence ID" value="XM_024861613.1"/>
</dbReference>
<comment type="similarity">
    <text evidence="2">Belongs to the EAF7 family.</text>
</comment>
<dbReference type="GO" id="GO:0006357">
    <property type="term" value="P:regulation of transcription by RNA polymerase II"/>
    <property type="evidence" value="ECO:0007669"/>
    <property type="project" value="TreeGrafter"/>
</dbReference>
<keyword evidence="10" id="KW-1185">Reference proteome</keyword>
<evidence type="ECO:0008006" key="11">
    <source>
        <dbReference type="Google" id="ProtNLM"/>
    </source>
</evidence>
<evidence type="ECO:0000313" key="9">
    <source>
        <dbReference type="EMBL" id="PSS25853.1"/>
    </source>
</evidence>
<evidence type="ECO:0000313" key="10">
    <source>
        <dbReference type="Proteomes" id="UP000241818"/>
    </source>
</evidence>
<dbReference type="InParanoid" id="A0A2T3BBZ5"/>
<feature type="region of interest" description="Disordered" evidence="8">
    <location>
        <begin position="150"/>
        <end position="295"/>
    </location>
</feature>
<proteinExistence type="inferred from homology"/>
<dbReference type="AlphaFoldDB" id="A0A2T3BBZ5"/>
<keyword evidence="6" id="KW-0539">Nucleus</keyword>
<dbReference type="EMBL" id="KZ679007">
    <property type="protein sequence ID" value="PSS25853.1"/>
    <property type="molecule type" value="Genomic_DNA"/>
</dbReference>
<feature type="compositionally biased region" description="Polar residues" evidence="8">
    <location>
        <begin position="179"/>
        <end position="191"/>
    </location>
</feature>
<dbReference type="PANTHER" id="PTHR13581">
    <property type="entry name" value="MRG-BINDING PROTEIN"/>
    <property type="match status" value="1"/>
</dbReference>
<evidence type="ECO:0000256" key="2">
    <source>
        <dbReference type="ARBA" id="ARBA00007117"/>
    </source>
</evidence>
<reference evidence="9 10" key="1">
    <citation type="journal article" date="2018" name="New Phytol.">
        <title>Comparative genomics and transcriptomics depict ericoid mycorrhizal fungi as versatile saprotrophs and plant mutualists.</title>
        <authorList>
            <person name="Martino E."/>
            <person name="Morin E."/>
            <person name="Grelet G.A."/>
            <person name="Kuo A."/>
            <person name="Kohler A."/>
            <person name="Daghino S."/>
            <person name="Barry K.W."/>
            <person name="Cichocki N."/>
            <person name="Clum A."/>
            <person name="Dockter R.B."/>
            <person name="Hainaut M."/>
            <person name="Kuo R.C."/>
            <person name="LaButti K."/>
            <person name="Lindahl B.D."/>
            <person name="Lindquist E.A."/>
            <person name="Lipzen A."/>
            <person name="Khouja H.R."/>
            <person name="Magnuson J."/>
            <person name="Murat C."/>
            <person name="Ohm R.A."/>
            <person name="Singer S.W."/>
            <person name="Spatafora J.W."/>
            <person name="Wang M."/>
            <person name="Veneault-Fourrey C."/>
            <person name="Henrissat B."/>
            <person name="Grigoriev I.V."/>
            <person name="Martin F.M."/>
            <person name="Perotto S."/>
        </authorList>
    </citation>
    <scope>NUCLEOTIDE SEQUENCE [LARGE SCALE GENOMIC DNA]</scope>
    <source>
        <strain evidence="9 10">ATCC 22711</strain>
    </source>
</reference>
<comment type="subcellular location">
    <subcellularLocation>
        <location evidence="1">Nucleus</location>
    </subcellularLocation>
</comment>
<dbReference type="STRING" id="857342.A0A2T3BBZ5"/>
<dbReference type="Proteomes" id="UP000241818">
    <property type="component" value="Unassembled WGS sequence"/>
</dbReference>
<feature type="compositionally biased region" description="Low complexity" evidence="8">
    <location>
        <begin position="158"/>
        <end position="167"/>
    </location>
</feature>
<feature type="compositionally biased region" description="Acidic residues" evidence="8">
    <location>
        <begin position="238"/>
        <end position="264"/>
    </location>
</feature>
<dbReference type="InterPro" id="IPR012423">
    <property type="entry name" value="Eaf7/MRGBP"/>
</dbReference>
<comment type="function">
    <text evidence="7">Component of the NuA4 histone acetyltransferase complex which is involved in transcriptional activation of selected genes principally by acetylation of nucleosomal histone H4 and H2A. The NuA4 complex is also involved in DNA repair.</text>
</comment>
<dbReference type="GO" id="GO:0005634">
    <property type="term" value="C:nucleus"/>
    <property type="evidence" value="ECO:0007669"/>
    <property type="project" value="UniProtKB-SubCell"/>
</dbReference>
<protein>
    <recommendedName>
        <fullName evidence="11">CT20 family protein</fullName>
    </recommendedName>
</protein>
<dbReference type="Pfam" id="PF07904">
    <property type="entry name" value="Eaf7"/>
    <property type="match status" value="1"/>
</dbReference>
<evidence type="ECO:0000256" key="4">
    <source>
        <dbReference type="ARBA" id="ARBA00023015"/>
    </source>
</evidence>
<keyword evidence="5" id="KW-0804">Transcription</keyword>
<gene>
    <name evidence="9" type="ORF">M430DRAFT_115965</name>
</gene>
<feature type="compositionally biased region" description="Low complexity" evidence="8">
    <location>
        <begin position="266"/>
        <end position="284"/>
    </location>
</feature>
<keyword evidence="4" id="KW-0805">Transcription regulation</keyword>